<dbReference type="GO" id="GO:0005634">
    <property type="term" value="C:nucleus"/>
    <property type="evidence" value="ECO:0007669"/>
    <property type="project" value="TreeGrafter"/>
</dbReference>
<dbReference type="AlphaFoldDB" id="A0A6A3S757"/>
<comment type="caution">
    <text evidence="7">The sequence shown here is derived from an EMBL/GenBank/DDBJ whole genome shotgun (WGS) entry which is preliminary data.</text>
</comment>
<dbReference type="EMBL" id="QXFX01000662">
    <property type="protein sequence ID" value="KAE9107979.1"/>
    <property type="molecule type" value="Genomic_DNA"/>
</dbReference>
<feature type="domain" description="HTH CENPB-type" evidence="2">
    <location>
        <begin position="1"/>
        <end position="34"/>
    </location>
</feature>
<dbReference type="Proteomes" id="UP000441208">
    <property type="component" value="Unassembled WGS sequence"/>
</dbReference>
<dbReference type="EMBL" id="QXFZ01001438">
    <property type="protein sequence ID" value="KAE9090480.1"/>
    <property type="molecule type" value="Genomic_DNA"/>
</dbReference>
<dbReference type="InterPro" id="IPR050863">
    <property type="entry name" value="CenT-Element_Derived"/>
</dbReference>
<name>A0A6A3S757_9STRA</name>
<evidence type="ECO:0000313" key="6">
    <source>
        <dbReference type="EMBL" id="KAE9107979.1"/>
    </source>
</evidence>
<dbReference type="OrthoDB" id="122408at2759"/>
<dbReference type="Proteomes" id="UP000460718">
    <property type="component" value="Unassembled WGS sequence"/>
</dbReference>
<gene>
    <name evidence="10" type="ORF">PF001_g21158</name>
    <name evidence="9" type="ORF">PF004_g20838</name>
    <name evidence="8" type="ORF">PF005_g21379</name>
    <name evidence="7" type="ORF">PF006_g20416</name>
    <name evidence="5" type="ORF">PF007_g19222</name>
    <name evidence="3" type="ORF">PF009_g22373</name>
    <name evidence="6" type="ORF">PF010_g12074</name>
    <name evidence="4" type="ORF">PF011_g20133</name>
</gene>
<dbReference type="PROSITE" id="PS51253">
    <property type="entry name" value="HTH_CENPB"/>
    <property type="match status" value="1"/>
</dbReference>
<organism evidence="7 14">
    <name type="scientific">Phytophthora fragariae</name>
    <dbReference type="NCBI Taxonomy" id="53985"/>
    <lineage>
        <taxon>Eukaryota</taxon>
        <taxon>Sar</taxon>
        <taxon>Stramenopiles</taxon>
        <taxon>Oomycota</taxon>
        <taxon>Peronosporomycetes</taxon>
        <taxon>Peronosporales</taxon>
        <taxon>Peronosporaceae</taxon>
        <taxon>Phytophthora</taxon>
    </lineage>
</organism>
<evidence type="ECO:0000313" key="10">
    <source>
        <dbReference type="EMBL" id="KAE9287062.1"/>
    </source>
</evidence>
<evidence type="ECO:0000256" key="1">
    <source>
        <dbReference type="ARBA" id="ARBA00023125"/>
    </source>
</evidence>
<proteinExistence type="predicted"/>
<sequence length="365" mass="41596">MDIAKDLDIPDGAFSASYTWVRSFTKRHRLSFRAKTHQGQEAPPETLEKAAVFAKDVARTVEVEGIVNIFNADQTAIFYEMLPKTTLAPTGSKTLWVKCGKKEKERMTAMVMGDIRGNKYRLFLMMKSKPSKLPAMASENHRYRHSFGRRVWKEVKDLQERFGAQIDGNSNAWWTGDLTLELLRFHFGHRTPFDDPVLLLLDDFSGHWIDEAEEYARTLRVVLMKVPPGLTWLCQPADAVWIKPLKDRLRKEWVAHLQEQLARHQADPAKPFRLEPPKRATVTEWVSTAWGSISADVIKTGFRKCRISAESASAVEATTEEDMQDQINEVLSELEALDLIEGAVHMQEDVVDRLSEGRQEGSDAE</sequence>
<dbReference type="Proteomes" id="UP000437068">
    <property type="component" value="Unassembled WGS sequence"/>
</dbReference>
<dbReference type="Proteomes" id="UP000488956">
    <property type="component" value="Unassembled WGS sequence"/>
</dbReference>
<dbReference type="Proteomes" id="UP000440732">
    <property type="component" value="Unassembled WGS sequence"/>
</dbReference>
<dbReference type="PANTHER" id="PTHR19303:SF57">
    <property type="entry name" value="HTH CENPB-TYPE DOMAIN-CONTAINING PROTEIN"/>
    <property type="match status" value="1"/>
</dbReference>
<accession>A0A6A3S757</accession>
<dbReference type="EMBL" id="QXGE01001897">
    <property type="protein sequence ID" value="KAE9287062.1"/>
    <property type="molecule type" value="Genomic_DNA"/>
</dbReference>
<evidence type="ECO:0000313" key="8">
    <source>
        <dbReference type="EMBL" id="KAE9185125.1"/>
    </source>
</evidence>
<evidence type="ECO:0000313" key="15">
    <source>
        <dbReference type="Proteomes" id="UP000441208"/>
    </source>
</evidence>
<dbReference type="EMBL" id="QXFW01001767">
    <property type="protein sequence ID" value="KAE8986091.1"/>
    <property type="molecule type" value="Genomic_DNA"/>
</dbReference>
<dbReference type="EMBL" id="QXGB01001816">
    <property type="protein sequence ID" value="KAE9185125.1"/>
    <property type="molecule type" value="Genomic_DNA"/>
</dbReference>
<evidence type="ECO:0000259" key="2">
    <source>
        <dbReference type="PROSITE" id="PS51253"/>
    </source>
</evidence>
<evidence type="ECO:0000313" key="17">
    <source>
        <dbReference type="Proteomes" id="UP000476176"/>
    </source>
</evidence>
<dbReference type="InterPro" id="IPR006600">
    <property type="entry name" value="HTH_CenpB_DNA-bd_dom"/>
</dbReference>
<evidence type="ECO:0000313" key="4">
    <source>
        <dbReference type="EMBL" id="KAE8986091.1"/>
    </source>
</evidence>
<evidence type="ECO:0000313" key="7">
    <source>
        <dbReference type="EMBL" id="KAE9110556.1"/>
    </source>
</evidence>
<dbReference type="EMBL" id="QXGC01001904">
    <property type="protein sequence ID" value="KAE9194040.1"/>
    <property type="molecule type" value="Genomic_DNA"/>
</dbReference>
<dbReference type="PANTHER" id="PTHR19303">
    <property type="entry name" value="TRANSPOSON"/>
    <property type="match status" value="1"/>
</dbReference>
<dbReference type="Proteomes" id="UP000433483">
    <property type="component" value="Unassembled WGS sequence"/>
</dbReference>
<keyword evidence="12" id="KW-1185">Reference proteome</keyword>
<dbReference type="GO" id="GO:0003677">
    <property type="term" value="F:DNA binding"/>
    <property type="evidence" value="ECO:0007669"/>
    <property type="project" value="UniProtKB-KW"/>
</dbReference>
<evidence type="ECO:0000313" key="11">
    <source>
        <dbReference type="Proteomes" id="UP000429523"/>
    </source>
</evidence>
<evidence type="ECO:0000313" key="13">
    <source>
        <dbReference type="Proteomes" id="UP000437068"/>
    </source>
</evidence>
<protein>
    <recommendedName>
        <fullName evidence="2">HTH CENPB-type domain-containing protein</fullName>
    </recommendedName>
</protein>
<dbReference type="Pfam" id="PF03184">
    <property type="entry name" value="DDE_1"/>
    <property type="match status" value="1"/>
</dbReference>
<dbReference type="EMBL" id="QXGA01001778">
    <property type="protein sequence ID" value="KAE9110556.1"/>
    <property type="molecule type" value="Genomic_DNA"/>
</dbReference>
<evidence type="ECO:0000313" key="9">
    <source>
        <dbReference type="EMBL" id="KAE9194040.1"/>
    </source>
</evidence>
<dbReference type="EMBL" id="QXGF01001842">
    <property type="protein sequence ID" value="KAE8927462.1"/>
    <property type="molecule type" value="Genomic_DNA"/>
</dbReference>
<evidence type="ECO:0000313" key="3">
    <source>
        <dbReference type="EMBL" id="KAE8927462.1"/>
    </source>
</evidence>
<dbReference type="InterPro" id="IPR004875">
    <property type="entry name" value="DDE_SF_endonuclease_dom"/>
</dbReference>
<keyword evidence="1" id="KW-0238">DNA-binding</keyword>
<evidence type="ECO:0000313" key="14">
    <source>
        <dbReference type="Proteomes" id="UP000440732"/>
    </source>
</evidence>
<evidence type="ECO:0000313" key="12">
    <source>
        <dbReference type="Proteomes" id="UP000433483"/>
    </source>
</evidence>
<evidence type="ECO:0000313" key="16">
    <source>
        <dbReference type="Proteomes" id="UP000460718"/>
    </source>
</evidence>
<reference evidence="11 12" key="1">
    <citation type="submission" date="2018-08" db="EMBL/GenBank/DDBJ databases">
        <title>Genomic investigation of the strawberry pathogen Phytophthora fragariae indicates pathogenicity is determined by transcriptional variation in three key races.</title>
        <authorList>
            <person name="Adams T.M."/>
            <person name="Armitage A.D."/>
            <person name="Sobczyk M.K."/>
            <person name="Bates H.J."/>
            <person name="Dunwell J.M."/>
            <person name="Nellist C.F."/>
            <person name="Harrison R.J."/>
        </authorList>
    </citation>
    <scope>NUCLEOTIDE SEQUENCE [LARGE SCALE GENOMIC DNA]</scope>
    <source>
        <strain evidence="10 13">A4</strain>
        <strain evidence="9 17">BC-23</strain>
        <strain evidence="8 12">NOV-27</strain>
        <strain evidence="7 14">NOV-5</strain>
        <strain evidence="5 15">NOV-71</strain>
        <strain evidence="3 11">NOV-9</strain>
        <strain evidence="6 18">ONT-3</strain>
        <strain evidence="4 16">SCRP245</strain>
    </source>
</reference>
<evidence type="ECO:0000313" key="5">
    <source>
        <dbReference type="EMBL" id="KAE9090480.1"/>
    </source>
</evidence>
<dbReference type="Proteomes" id="UP000476176">
    <property type="component" value="Unassembled WGS sequence"/>
</dbReference>
<evidence type="ECO:0000313" key="18">
    <source>
        <dbReference type="Proteomes" id="UP000488956"/>
    </source>
</evidence>
<dbReference type="Proteomes" id="UP000429523">
    <property type="component" value="Unassembled WGS sequence"/>
</dbReference>